<dbReference type="Pfam" id="PF20153">
    <property type="entry name" value="DUF6535"/>
    <property type="match status" value="1"/>
</dbReference>
<feature type="transmembrane region" description="Helical" evidence="1">
    <location>
        <begin position="65"/>
        <end position="85"/>
    </location>
</feature>
<feature type="non-terminal residue" evidence="3">
    <location>
        <position position="1"/>
    </location>
</feature>
<keyword evidence="4" id="KW-1185">Reference proteome</keyword>
<dbReference type="AlphaFoldDB" id="A0A9P5YZ79"/>
<evidence type="ECO:0000259" key="2">
    <source>
        <dbReference type="Pfam" id="PF20153"/>
    </source>
</evidence>
<accession>A0A9P5YZ79</accession>
<keyword evidence="1" id="KW-0472">Membrane</keyword>
<evidence type="ECO:0000313" key="3">
    <source>
        <dbReference type="EMBL" id="KAF9478482.1"/>
    </source>
</evidence>
<proteinExistence type="predicted"/>
<feature type="domain" description="DUF6535" evidence="2">
    <location>
        <begin position="1"/>
        <end position="88"/>
    </location>
</feature>
<feature type="transmembrane region" description="Helical" evidence="1">
    <location>
        <begin position="9"/>
        <end position="32"/>
    </location>
</feature>
<dbReference type="InterPro" id="IPR045338">
    <property type="entry name" value="DUF6535"/>
</dbReference>
<sequence>SSSSIRINIFWFISLVLSLTTVLVGTIALQWLREHQSYPGFSPKETLAIHHMRSEALEIWHVSRIFAALPLLLQGALVLFLAGLIDFTLRLGMKLAIPVACIIGLILLFLAATTVLPALQGLLLLSRHFPQTQLPAPCAYKSPQS</sequence>
<gene>
    <name evidence="3" type="ORF">BDN70DRAFT_776691</name>
</gene>
<keyword evidence="1" id="KW-0812">Transmembrane</keyword>
<organism evidence="3 4">
    <name type="scientific">Pholiota conissans</name>
    <dbReference type="NCBI Taxonomy" id="109636"/>
    <lineage>
        <taxon>Eukaryota</taxon>
        <taxon>Fungi</taxon>
        <taxon>Dikarya</taxon>
        <taxon>Basidiomycota</taxon>
        <taxon>Agaricomycotina</taxon>
        <taxon>Agaricomycetes</taxon>
        <taxon>Agaricomycetidae</taxon>
        <taxon>Agaricales</taxon>
        <taxon>Agaricineae</taxon>
        <taxon>Strophariaceae</taxon>
        <taxon>Pholiota</taxon>
    </lineage>
</organism>
<comment type="caution">
    <text evidence="3">The sequence shown here is derived from an EMBL/GenBank/DDBJ whole genome shotgun (WGS) entry which is preliminary data.</text>
</comment>
<evidence type="ECO:0000313" key="4">
    <source>
        <dbReference type="Proteomes" id="UP000807469"/>
    </source>
</evidence>
<keyword evidence="1" id="KW-1133">Transmembrane helix</keyword>
<evidence type="ECO:0000256" key="1">
    <source>
        <dbReference type="SAM" id="Phobius"/>
    </source>
</evidence>
<name>A0A9P5YZ79_9AGAR</name>
<dbReference type="Proteomes" id="UP000807469">
    <property type="component" value="Unassembled WGS sequence"/>
</dbReference>
<protein>
    <recommendedName>
        <fullName evidence="2">DUF6535 domain-containing protein</fullName>
    </recommendedName>
</protein>
<feature type="non-terminal residue" evidence="3">
    <location>
        <position position="145"/>
    </location>
</feature>
<feature type="transmembrane region" description="Helical" evidence="1">
    <location>
        <begin position="97"/>
        <end position="119"/>
    </location>
</feature>
<dbReference type="EMBL" id="MU155233">
    <property type="protein sequence ID" value="KAF9478482.1"/>
    <property type="molecule type" value="Genomic_DNA"/>
</dbReference>
<reference evidence="3" key="1">
    <citation type="submission" date="2020-11" db="EMBL/GenBank/DDBJ databases">
        <authorList>
            <consortium name="DOE Joint Genome Institute"/>
            <person name="Ahrendt S."/>
            <person name="Riley R."/>
            <person name="Andreopoulos W."/>
            <person name="Labutti K."/>
            <person name="Pangilinan J."/>
            <person name="Ruiz-Duenas F.J."/>
            <person name="Barrasa J.M."/>
            <person name="Sanchez-Garcia M."/>
            <person name="Camarero S."/>
            <person name="Miyauchi S."/>
            <person name="Serrano A."/>
            <person name="Linde D."/>
            <person name="Babiker R."/>
            <person name="Drula E."/>
            <person name="Ayuso-Fernandez I."/>
            <person name="Pacheco R."/>
            <person name="Padilla G."/>
            <person name="Ferreira P."/>
            <person name="Barriuso J."/>
            <person name="Kellner H."/>
            <person name="Castanera R."/>
            <person name="Alfaro M."/>
            <person name="Ramirez L."/>
            <person name="Pisabarro A.G."/>
            <person name="Kuo A."/>
            <person name="Tritt A."/>
            <person name="Lipzen A."/>
            <person name="He G."/>
            <person name="Yan M."/>
            <person name="Ng V."/>
            <person name="Cullen D."/>
            <person name="Martin F."/>
            <person name="Rosso M.-N."/>
            <person name="Henrissat B."/>
            <person name="Hibbett D."/>
            <person name="Martinez A.T."/>
            <person name="Grigoriev I.V."/>
        </authorList>
    </citation>
    <scope>NUCLEOTIDE SEQUENCE</scope>
    <source>
        <strain evidence="3">CIRM-BRFM 674</strain>
    </source>
</reference>